<evidence type="ECO:0000313" key="7">
    <source>
        <dbReference type="Proteomes" id="UP000294292"/>
    </source>
</evidence>
<dbReference type="GO" id="GO:0016491">
    <property type="term" value="F:oxidoreductase activity"/>
    <property type="evidence" value="ECO:0007669"/>
    <property type="project" value="UniProtKB-KW"/>
</dbReference>
<evidence type="ECO:0000256" key="1">
    <source>
        <dbReference type="ARBA" id="ARBA00001974"/>
    </source>
</evidence>
<dbReference type="Pfam" id="PF07992">
    <property type="entry name" value="Pyr_redox_2"/>
    <property type="match status" value="1"/>
</dbReference>
<dbReference type="InterPro" id="IPR036188">
    <property type="entry name" value="FAD/NAD-bd_sf"/>
</dbReference>
<proteinExistence type="predicted"/>
<feature type="domain" description="FAD/NAD(P)-binding" evidence="5">
    <location>
        <begin position="3"/>
        <end position="281"/>
    </location>
</feature>
<dbReference type="RefSeq" id="WP_134211584.1">
    <property type="nucleotide sequence ID" value="NZ_CP038015.1"/>
</dbReference>
<dbReference type="AlphaFoldDB" id="A0A4P7A1D8"/>
<evidence type="ECO:0000256" key="4">
    <source>
        <dbReference type="ARBA" id="ARBA00023002"/>
    </source>
</evidence>
<dbReference type="Proteomes" id="UP000294292">
    <property type="component" value="Chromosome"/>
</dbReference>
<dbReference type="EMBL" id="CP038015">
    <property type="protein sequence ID" value="QBP42840.1"/>
    <property type="molecule type" value="Genomic_DNA"/>
</dbReference>
<protein>
    <submittedName>
        <fullName evidence="6">NAD(P)/FAD-dependent oxidoreductase</fullName>
    </submittedName>
</protein>
<keyword evidence="3" id="KW-0285">Flavoprotein</keyword>
<comment type="subunit">
    <text evidence="2">Homodimer.</text>
</comment>
<sequence length="302" mass="33157">MKDCTIVGGGPAGLNAALVLGRARRRVILVDSNNARNKVTFASHGFLTRDGVKPAELRELAHQEFTRYPMIETLEDKVVEIAKVDEGFLIKTQRGQQWKSRKVILATGVYEKFPNIPNLSDFYGNSIFNCPYCDGWELRDKPLALFGIVDYTLHMSKVLLNWSKDIVIFTNGQKLTKSQVKQIEKTELRVETSPVHLLIGKKGMLEKVELVNGTVIERAGGFATPELFQTTKLGTLLGIKLNDTGGHHSDEVGNTKITGFFVAGEASNVYPSQLIIAAASGVKTAMAVNVELTHDGILGSED</sequence>
<evidence type="ECO:0000256" key="3">
    <source>
        <dbReference type="ARBA" id="ARBA00022630"/>
    </source>
</evidence>
<dbReference type="InterPro" id="IPR023753">
    <property type="entry name" value="FAD/NAD-binding_dom"/>
</dbReference>
<reference evidence="6 7" key="1">
    <citation type="submission" date="2019-03" db="EMBL/GenBank/DDBJ databases">
        <title>Complete genome sequence of Paenisporosarcina antarctica CGMCC 1.6503T.</title>
        <authorList>
            <person name="Rong J.-C."/>
            <person name="Chi N.-Y."/>
            <person name="Zhang Q.-F."/>
        </authorList>
    </citation>
    <scope>NUCLEOTIDE SEQUENCE [LARGE SCALE GENOMIC DNA]</scope>
    <source>
        <strain evidence="6 7">CGMCC 1.6503</strain>
    </source>
</reference>
<accession>A0A4P7A1D8</accession>
<dbReference type="OrthoDB" id="9806179at2"/>
<dbReference type="PRINTS" id="PR00469">
    <property type="entry name" value="PNDRDTASEII"/>
</dbReference>
<evidence type="ECO:0000256" key="2">
    <source>
        <dbReference type="ARBA" id="ARBA00011738"/>
    </source>
</evidence>
<evidence type="ECO:0000259" key="5">
    <source>
        <dbReference type="Pfam" id="PF07992"/>
    </source>
</evidence>
<dbReference type="KEGG" id="panc:E2636_17595"/>
<keyword evidence="4" id="KW-0560">Oxidoreductase</keyword>
<comment type="cofactor">
    <cofactor evidence="1">
        <name>FAD</name>
        <dbReference type="ChEBI" id="CHEBI:57692"/>
    </cofactor>
</comment>
<evidence type="ECO:0000313" key="6">
    <source>
        <dbReference type="EMBL" id="QBP42840.1"/>
    </source>
</evidence>
<dbReference type="PANTHER" id="PTHR48105">
    <property type="entry name" value="THIOREDOXIN REDUCTASE 1-RELATED-RELATED"/>
    <property type="match status" value="1"/>
</dbReference>
<dbReference type="PRINTS" id="PR00368">
    <property type="entry name" value="FADPNR"/>
</dbReference>
<keyword evidence="7" id="KW-1185">Reference proteome</keyword>
<dbReference type="Gene3D" id="3.50.50.60">
    <property type="entry name" value="FAD/NAD(P)-binding domain"/>
    <property type="match status" value="2"/>
</dbReference>
<organism evidence="6 7">
    <name type="scientific">Paenisporosarcina antarctica</name>
    <dbReference type="NCBI Taxonomy" id="417367"/>
    <lineage>
        <taxon>Bacteria</taxon>
        <taxon>Bacillati</taxon>
        <taxon>Bacillota</taxon>
        <taxon>Bacilli</taxon>
        <taxon>Bacillales</taxon>
        <taxon>Caryophanaceae</taxon>
        <taxon>Paenisporosarcina</taxon>
    </lineage>
</organism>
<dbReference type="InterPro" id="IPR050097">
    <property type="entry name" value="Ferredoxin-NADP_redctase_2"/>
</dbReference>
<name>A0A4P7A1D8_9BACL</name>
<gene>
    <name evidence="6" type="ORF">E2636_17595</name>
</gene>
<dbReference type="SUPFAM" id="SSF51905">
    <property type="entry name" value="FAD/NAD(P)-binding domain"/>
    <property type="match status" value="1"/>
</dbReference>